<feature type="binding site" evidence="15">
    <location>
        <begin position="296"/>
        <end position="302"/>
    </location>
    <ligand>
        <name>NADP(+)</name>
        <dbReference type="ChEBI" id="CHEBI:58349"/>
    </ligand>
</feature>
<dbReference type="SUPFAM" id="SSF53927">
    <property type="entry name" value="Cytidine deaminase-like"/>
    <property type="match status" value="1"/>
</dbReference>
<feature type="binding site" evidence="16">
    <location>
        <position position="91"/>
    </location>
    <ligand>
        <name>Zn(2+)</name>
        <dbReference type="ChEBI" id="CHEBI:29105"/>
        <note>catalytic</note>
    </ligand>
</feature>
<keyword evidence="10 13" id="KW-0521">NADP</keyword>
<evidence type="ECO:0000313" key="18">
    <source>
        <dbReference type="EMBL" id="GET20225.1"/>
    </source>
</evidence>
<dbReference type="UniPathway" id="UPA00275">
    <property type="reaction ID" value="UER00401"/>
</dbReference>
<evidence type="ECO:0000259" key="17">
    <source>
        <dbReference type="PROSITE" id="PS51747"/>
    </source>
</evidence>
<keyword evidence="12" id="KW-0511">Multifunctional enzyme</keyword>
<evidence type="ECO:0000256" key="5">
    <source>
        <dbReference type="ARBA" id="ARBA00007417"/>
    </source>
</evidence>
<evidence type="ECO:0000256" key="14">
    <source>
        <dbReference type="PIRSR" id="PIRSR006769-1"/>
    </source>
</evidence>
<feature type="domain" description="CMP/dCMP-type deaminase" evidence="17">
    <location>
        <begin position="6"/>
        <end position="130"/>
    </location>
</feature>
<dbReference type="CDD" id="cd01284">
    <property type="entry name" value="Riboflavin_deaminase-reductase"/>
    <property type="match status" value="1"/>
</dbReference>
<keyword evidence="11 13" id="KW-0560">Oxidoreductase</keyword>
<dbReference type="InterPro" id="IPR050765">
    <property type="entry name" value="Riboflavin_Biosynth_HTPR"/>
</dbReference>
<dbReference type="PROSITE" id="PS51747">
    <property type="entry name" value="CYT_DCMP_DEAMINASES_2"/>
    <property type="match status" value="1"/>
</dbReference>
<dbReference type="InterPro" id="IPR004794">
    <property type="entry name" value="Eubact_RibD"/>
</dbReference>
<comment type="cofactor">
    <cofactor evidence="13 16">
        <name>Zn(2+)</name>
        <dbReference type="ChEBI" id="CHEBI:29105"/>
    </cofactor>
    <text evidence="13 16">Binds 1 zinc ion.</text>
</comment>
<evidence type="ECO:0000256" key="11">
    <source>
        <dbReference type="ARBA" id="ARBA00023002"/>
    </source>
</evidence>
<comment type="function">
    <text evidence="1 13">Converts 2,5-diamino-6-(ribosylamino)-4(3h)-pyrimidinone 5'-phosphate into 5-amino-6-(ribosylamino)-2,4(1h,3h)-pyrimidinedione 5'-phosphate.</text>
</comment>
<protein>
    <recommendedName>
        <fullName evidence="13">Riboflavin biosynthesis protein RibD</fullName>
    </recommendedName>
    <domain>
        <recommendedName>
            <fullName evidence="13">Diaminohydroxyphosphoribosylaminopyrimidine deaminase</fullName>
            <shortName evidence="13">DRAP deaminase</shortName>
            <ecNumber evidence="13">3.5.4.26</ecNumber>
        </recommendedName>
        <alternativeName>
            <fullName evidence="13">Riboflavin-specific deaminase</fullName>
        </alternativeName>
    </domain>
    <domain>
        <recommendedName>
            <fullName evidence="13">5-amino-6-(5-phosphoribosylamino)uracil reductase</fullName>
            <ecNumber evidence="13">1.1.1.193</ecNumber>
        </recommendedName>
        <alternativeName>
            <fullName evidence="13">HTP reductase</fullName>
        </alternativeName>
    </domain>
</protein>
<evidence type="ECO:0000256" key="7">
    <source>
        <dbReference type="ARBA" id="ARBA00022723"/>
    </source>
</evidence>
<evidence type="ECO:0000313" key="19">
    <source>
        <dbReference type="EMBL" id="PSK85605.1"/>
    </source>
</evidence>
<comment type="caution">
    <text evidence="19">The sequence shown here is derived from an EMBL/GenBank/DDBJ whole genome shotgun (WGS) entry which is preliminary data.</text>
</comment>
<dbReference type="Proteomes" id="UP000396862">
    <property type="component" value="Unassembled WGS sequence"/>
</dbReference>
<dbReference type="SUPFAM" id="SSF53597">
    <property type="entry name" value="Dihydrofolate reductase-like"/>
    <property type="match status" value="1"/>
</dbReference>
<organism evidence="19 20">
    <name type="scientific">Prolixibacter denitrificans</name>
    <dbReference type="NCBI Taxonomy" id="1541063"/>
    <lineage>
        <taxon>Bacteria</taxon>
        <taxon>Pseudomonadati</taxon>
        <taxon>Bacteroidota</taxon>
        <taxon>Bacteroidia</taxon>
        <taxon>Marinilabiliales</taxon>
        <taxon>Prolixibacteraceae</taxon>
        <taxon>Prolixibacter</taxon>
    </lineage>
</organism>
<evidence type="ECO:0000256" key="15">
    <source>
        <dbReference type="PIRSR" id="PIRSR006769-2"/>
    </source>
</evidence>
<dbReference type="AlphaFoldDB" id="A0A2P8CKX5"/>
<dbReference type="EMBL" id="PYGC01000001">
    <property type="protein sequence ID" value="PSK85605.1"/>
    <property type="molecule type" value="Genomic_DNA"/>
</dbReference>
<keyword evidence="7 13" id="KW-0479">Metal-binding</keyword>
<comment type="pathway">
    <text evidence="3 13">Cofactor biosynthesis; riboflavin biosynthesis; 5-amino-6-(D-ribitylamino)uracil from GTP: step 3/4.</text>
</comment>
<dbReference type="Proteomes" id="UP000240621">
    <property type="component" value="Unassembled WGS sequence"/>
</dbReference>
<evidence type="ECO:0000256" key="8">
    <source>
        <dbReference type="ARBA" id="ARBA00022801"/>
    </source>
</evidence>
<dbReference type="GO" id="GO:0008270">
    <property type="term" value="F:zinc ion binding"/>
    <property type="evidence" value="ECO:0007669"/>
    <property type="project" value="InterPro"/>
</dbReference>
<evidence type="ECO:0000256" key="2">
    <source>
        <dbReference type="ARBA" id="ARBA00004882"/>
    </source>
</evidence>
<evidence type="ECO:0000256" key="10">
    <source>
        <dbReference type="ARBA" id="ARBA00022857"/>
    </source>
</evidence>
<dbReference type="InterPro" id="IPR002734">
    <property type="entry name" value="RibDG_C"/>
</dbReference>
<evidence type="ECO:0000313" key="20">
    <source>
        <dbReference type="Proteomes" id="UP000240621"/>
    </source>
</evidence>
<evidence type="ECO:0000313" key="21">
    <source>
        <dbReference type="Proteomes" id="UP000396862"/>
    </source>
</evidence>
<feature type="active site" description="Proton donor" evidence="14">
    <location>
        <position position="57"/>
    </location>
</feature>
<keyword evidence="8 13" id="KW-0378">Hydrolase</keyword>
<dbReference type="Gene3D" id="3.40.140.10">
    <property type="entry name" value="Cytidine Deaminase, domain 2"/>
    <property type="match status" value="1"/>
</dbReference>
<dbReference type="InterPro" id="IPR002125">
    <property type="entry name" value="CMP_dCMP_dom"/>
</dbReference>
<proteinExistence type="inferred from homology"/>
<dbReference type="RefSeq" id="WP_211297723.1">
    <property type="nucleotide sequence ID" value="NZ_BLAU01000001.1"/>
</dbReference>
<evidence type="ECO:0000256" key="6">
    <source>
        <dbReference type="ARBA" id="ARBA00022619"/>
    </source>
</evidence>
<feature type="binding site" evidence="15">
    <location>
        <position position="180"/>
    </location>
    <ligand>
        <name>substrate</name>
    </ligand>
</feature>
<accession>A0A2P8CKX5</accession>
<dbReference type="EC" id="3.5.4.26" evidence="13"/>
<dbReference type="PANTHER" id="PTHR38011:SF7">
    <property type="entry name" value="2,5-DIAMINO-6-RIBOSYLAMINO-4(3H)-PYRIMIDINONE 5'-PHOSPHATE REDUCTASE"/>
    <property type="match status" value="1"/>
</dbReference>
<evidence type="ECO:0000256" key="12">
    <source>
        <dbReference type="ARBA" id="ARBA00023268"/>
    </source>
</evidence>
<dbReference type="InterPro" id="IPR016193">
    <property type="entry name" value="Cytidine_deaminase-like"/>
</dbReference>
<reference evidence="18 21" key="2">
    <citation type="submission" date="2019-10" db="EMBL/GenBank/DDBJ databases">
        <title>Prolixibacter strains distinguished by the presence of nitrate reductase genes were adept at nitrate-dependent anaerobic corrosion of metallic iron and carbon steel.</title>
        <authorList>
            <person name="Iino T."/>
            <person name="Shono N."/>
            <person name="Ito K."/>
            <person name="Nakamura R."/>
            <person name="Sueoka K."/>
            <person name="Harayama S."/>
            <person name="Ohkuma M."/>
        </authorList>
    </citation>
    <scope>NUCLEOTIDE SEQUENCE [LARGE SCALE GENOMIC DNA]</scope>
    <source>
        <strain evidence="18 21">MIC1-1</strain>
    </source>
</reference>
<dbReference type="InterPro" id="IPR024072">
    <property type="entry name" value="DHFR-like_dom_sf"/>
</dbReference>
<dbReference type="Gene3D" id="3.40.430.10">
    <property type="entry name" value="Dihydrofolate Reductase, subunit A"/>
    <property type="match status" value="1"/>
</dbReference>
<dbReference type="GO" id="GO:0008835">
    <property type="term" value="F:diaminohydroxyphosphoribosylaminopyrimidine deaminase activity"/>
    <property type="evidence" value="ECO:0007669"/>
    <property type="project" value="UniProtKB-EC"/>
</dbReference>
<comment type="catalytic activity">
    <reaction evidence="13">
        <text>2,5-diamino-6-hydroxy-4-(5-phosphoribosylamino)-pyrimidine + H2O + H(+) = 5-amino-6-(5-phospho-D-ribosylamino)uracil + NH4(+)</text>
        <dbReference type="Rhea" id="RHEA:21868"/>
        <dbReference type="ChEBI" id="CHEBI:15377"/>
        <dbReference type="ChEBI" id="CHEBI:15378"/>
        <dbReference type="ChEBI" id="CHEBI:28938"/>
        <dbReference type="ChEBI" id="CHEBI:58453"/>
        <dbReference type="ChEBI" id="CHEBI:58614"/>
        <dbReference type="EC" id="3.5.4.26"/>
    </reaction>
</comment>
<evidence type="ECO:0000256" key="4">
    <source>
        <dbReference type="ARBA" id="ARBA00005259"/>
    </source>
</evidence>
<keyword evidence="9 13" id="KW-0862">Zinc</keyword>
<feature type="binding site" evidence="15">
    <location>
        <position position="212"/>
    </location>
    <ligand>
        <name>NADP(+)</name>
        <dbReference type="ChEBI" id="CHEBI:58349"/>
    </ligand>
</feature>
<dbReference type="InterPro" id="IPR016192">
    <property type="entry name" value="APOBEC/CMP_deaminase_Zn-bd"/>
</dbReference>
<feature type="binding site" evidence="15">
    <location>
        <position position="219"/>
    </location>
    <ligand>
        <name>substrate</name>
    </ligand>
</feature>
<dbReference type="GO" id="GO:0009231">
    <property type="term" value="P:riboflavin biosynthetic process"/>
    <property type="evidence" value="ECO:0007669"/>
    <property type="project" value="UniProtKB-UniPathway"/>
</dbReference>
<dbReference type="PROSITE" id="PS00903">
    <property type="entry name" value="CYT_DCMP_DEAMINASES_1"/>
    <property type="match status" value="1"/>
</dbReference>
<dbReference type="FunFam" id="3.40.140.10:FF:000025">
    <property type="entry name" value="Riboflavin biosynthesis protein RibD"/>
    <property type="match status" value="1"/>
</dbReference>
<feature type="binding site" evidence="15">
    <location>
        <position position="216"/>
    </location>
    <ligand>
        <name>substrate</name>
    </ligand>
</feature>
<dbReference type="PANTHER" id="PTHR38011">
    <property type="entry name" value="DIHYDROFOLATE REDUCTASE FAMILY PROTEIN (AFU_ORTHOLOGUE AFUA_8G06820)"/>
    <property type="match status" value="1"/>
</dbReference>
<dbReference type="EC" id="1.1.1.193" evidence="13"/>
<sequence length="351" mass="39957">MNQSFSYDKKYMERAIELARLGMSNVAPNPMVGCVIVHEDKIIGEGFHQKYGGPHAEVNAINSVKKKELLKDSTLYVTLEPCAHHGKTPPCSDLIVSKKIPRVVIGTVDPFAQVAGKGIEKLKSAGCRVVLGVMKEECQEQNRRFFTFHEKKRPYIILKWAQTLDGFIDIDRSPEHYGQSTWITNQLSKTAVHKMRTDEAAIMVGTNTAEKDNPSLTVREWHGCHPLRIVLDRTRRLSNDLALFDRSIPTLIFTESPENDEKNLEFVKLDPSRDAVQQMLDELYQRDIQSLIVEGGRELLDSFMERNQWDEARIFVGNRLFRSGVPAPKIPGKLVKEDELDGSRLLLFRNI</sequence>
<evidence type="ECO:0000256" key="3">
    <source>
        <dbReference type="ARBA" id="ARBA00004910"/>
    </source>
</evidence>
<evidence type="ECO:0000256" key="16">
    <source>
        <dbReference type="PIRSR" id="PIRSR006769-3"/>
    </source>
</evidence>
<name>A0A2P8CKX5_9BACT</name>
<dbReference type="GO" id="GO:0008703">
    <property type="term" value="F:5-amino-6-(5-phosphoribosylamino)uracil reductase activity"/>
    <property type="evidence" value="ECO:0007669"/>
    <property type="project" value="UniProtKB-EC"/>
</dbReference>
<evidence type="ECO:0000256" key="9">
    <source>
        <dbReference type="ARBA" id="ARBA00022833"/>
    </source>
</evidence>
<feature type="binding site" evidence="16">
    <location>
        <position position="55"/>
    </location>
    <ligand>
        <name>Zn(2+)</name>
        <dbReference type="ChEBI" id="CHEBI:29105"/>
        <note>catalytic</note>
    </ligand>
</feature>
<feature type="binding site" evidence="15">
    <location>
        <position position="196"/>
    </location>
    <ligand>
        <name>substrate</name>
    </ligand>
</feature>
<feature type="binding site" evidence="15">
    <location>
        <position position="294"/>
    </location>
    <ligand>
        <name>substrate</name>
    </ligand>
</feature>
<dbReference type="PIRSF" id="PIRSF006769">
    <property type="entry name" value="RibD"/>
    <property type="match status" value="1"/>
</dbReference>
<keyword evidence="21" id="KW-1185">Reference proteome</keyword>
<dbReference type="Pfam" id="PF01872">
    <property type="entry name" value="RibD_C"/>
    <property type="match status" value="1"/>
</dbReference>
<evidence type="ECO:0000256" key="13">
    <source>
        <dbReference type="PIRNR" id="PIRNR006769"/>
    </source>
</evidence>
<evidence type="ECO:0000256" key="1">
    <source>
        <dbReference type="ARBA" id="ARBA00002151"/>
    </source>
</evidence>
<reference evidence="19 20" key="1">
    <citation type="submission" date="2018-03" db="EMBL/GenBank/DDBJ databases">
        <title>Genomic Encyclopedia of Archaeal and Bacterial Type Strains, Phase II (KMG-II): from individual species to whole genera.</title>
        <authorList>
            <person name="Goeker M."/>
        </authorList>
    </citation>
    <scope>NUCLEOTIDE SEQUENCE [LARGE SCALE GENOMIC DNA]</scope>
    <source>
        <strain evidence="19 20">DSM 27267</strain>
    </source>
</reference>
<dbReference type="NCBIfam" id="TIGR00326">
    <property type="entry name" value="eubact_ribD"/>
    <property type="match status" value="1"/>
</dbReference>
<feature type="binding site" evidence="16">
    <location>
        <position position="82"/>
    </location>
    <ligand>
        <name>Zn(2+)</name>
        <dbReference type="ChEBI" id="CHEBI:29105"/>
        <note>catalytic</note>
    </ligand>
</feature>
<comment type="similarity">
    <text evidence="4 13">In the N-terminal section; belongs to the cytidine and deoxycytidylate deaminase family.</text>
</comment>
<comment type="similarity">
    <text evidence="5 13">In the C-terminal section; belongs to the HTP reductase family.</text>
</comment>
<keyword evidence="6 13" id="KW-0686">Riboflavin biosynthesis</keyword>
<comment type="catalytic activity">
    <reaction evidence="13">
        <text>5-amino-6-(5-phospho-D-ribitylamino)uracil + NADP(+) = 5-amino-6-(5-phospho-D-ribosylamino)uracil + NADPH + H(+)</text>
        <dbReference type="Rhea" id="RHEA:17845"/>
        <dbReference type="ChEBI" id="CHEBI:15378"/>
        <dbReference type="ChEBI" id="CHEBI:57783"/>
        <dbReference type="ChEBI" id="CHEBI:58349"/>
        <dbReference type="ChEBI" id="CHEBI:58421"/>
        <dbReference type="ChEBI" id="CHEBI:58453"/>
        <dbReference type="EC" id="1.1.1.193"/>
    </reaction>
</comment>
<dbReference type="EMBL" id="BLAU01000001">
    <property type="protein sequence ID" value="GET20225.1"/>
    <property type="molecule type" value="Genomic_DNA"/>
</dbReference>
<dbReference type="Pfam" id="PF00383">
    <property type="entry name" value="dCMP_cyt_deam_1"/>
    <property type="match status" value="1"/>
</dbReference>
<feature type="binding site" evidence="15">
    <location>
        <position position="208"/>
    </location>
    <ligand>
        <name>NADP(+)</name>
        <dbReference type="ChEBI" id="CHEBI:58349"/>
    </ligand>
</feature>
<gene>
    <name evidence="19" type="ORF">CLV93_101569</name>
    <name evidence="18" type="ORF">JCM18694_04710</name>
</gene>
<feature type="binding site" evidence="15">
    <location>
        <position position="161"/>
    </location>
    <ligand>
        <name>NADP(+)</name>
        <dbReference type="ChEBI" id="CHEBI:58349"/>
    </ligand>
</feature>
<comment type="pathway">
    <text evidence="2 13">Cofactor biosynthesis; riboflavin biosynthesis; 5-amino-6-(D-ribitylamino)uracil from GTP: step 2/4.</text>
</comment>
<feature type="binding site" evidence="15">
    <location>
        <position position="182"/>
    </location>
    <ligand>
        <name>NADP(+)</name>
        <dbReference type="ChEBI" id="CHEBI:58349"/>
    </ligand>
</feature>